<dbReference type="AlphaFoldDB" id="A0A086B138"/>
<dbReference type="GO" id="GO:0003677">
    <property type="term" value="F:DNA binding"/>
    <property type="evidence" value="ECO:0007669"/>
    <property type="project" value="InterPro"/>
</dbReference>
<feature type="domain" description="Transposase IS116/IS110/IS902 C-terminal" evidence="2">
    <location>
        <begin position="204"/>
        <end position="288"/>
    </location>
</feature>
<dbReference type="InterPro" id="IPR047650">
    <property type="entry name" value="Transpos_IS110"/>
</dbReference>
<dbReference type="eggNOG" id="COG3547">
    <property type="taxonomic scope" value="Bacteria"/>
</dbReference>
<dbReference type="OrthoDB" id="964423at2"/>
<dbReference type="Pfam" id="PF02371">
    <property type="entry name" value="Transposase_20"/>
    <property type="match status" value="1"/>
</dbReference>
<dbReference type="KEGG" id="cpip:CJF12_04875"/>
<dbReference type="NCBIfam" id="NF033542">
    <property type="entry name" value="transpos_IS110"/>
    <property type="match status" value="1"/>
</dbReference>
<evidence type="ECO:0000313" key="3">
    <source>
        <dbReference type="EMBL" id="KFF22652.1"/>
    </source>
</evidence>
<protein>
    <submittedName>
        <fullName evidence="3">Uncharacterized protein</fullName>
    </submittedName>
</protein>
<reference evidence="3 4" key="1">
    <citation type="submission" date="2014-07" db="EMBL/GenBank/DDBJ databases">
        <title>Genome of Chryseobacterium piperi CTM.</title>
        <authorList>
            <person name="Pipes S.E."/>
            <person name="Stropko S.J."/>
            <person name="Newman J.D."/>
        </authorList>
    </citation>
    <scope>NUCLEOTIDE SEQUENCE [LARGE SCALE GENOMIC DNA]</scope>
    <source>
        <strain evidence="3 4">CTM</strain>
    </source>
</reference>
<gene>
    <name evidence="3" type="ORF">IQ37_14920</name>
</gene>
<dbReference type="GO" id="GO:0006313">
    <property type="term" value="P:DNA transposition"/>
    <property type="evidence" value="ECO:0007669"/>
    <property type="project" value="InterPro"/>
</dbReference>
<organism evidence="3 4">
    <name type="scientific">Chryseobacterium piperi</name>
    <dbReference type="NCBI Taxonomy" id="558152"/>
    <lineage>
        <taxon>Bacteria</taxon>
        <taxon>Pseudomonadati</taxon>
        <taxon>Bacteroidota</taxon>
        <taxon>Flavobacteriia</taxon>
        <taxon>Flavobacteriales</taxon>
        <taxon>Weeksellaceae</taxon>
        <taxon>Chryseobacterium group</taxon>
        <taxon>Chryseobacterium</taxon>
    </lineage>
</organism>
<dbReference type="InterPro" id="IPR002525">
    <property type="entry name" value="Transp_IS110-like_N"/>
</dbReference>
<feature type="domain" description="Transposase IS110-like N-terminal" evidence="1">
    <location>
        <begin position="6"/>
        <end position="149"/>
    </location>
</feature>
<sequence length="333" mass="38707">MKSYFIGIDVSKDTLDVCILNNTNEKELLLKVNNTLEGIEEMIRSSFDQQSDLHCCFEHTGNYGLLLARLLEDQKIPYYQVPALEIKLSQGIQRGKNDKIDARRIAKYVKTYSKDLTPYLLPEQILFKVKNLLTYRSLLIKVRTQFKNAKKSFDQLTKVQDVGYEMDDIAFRIEELNENIALIEKKIYYHISEQEKISRNFDKITKVKGVGFLTAAYMIVLTHNFTSFQNPRKFNCYAGIAPFEHTSGSSIRGKTKTSKLRNRRIKTILFNGANSAIIYDEELKAYYERKKQQGKAHNSIINAVCCKLVYRMFAVVKREEPFVNLTRYNLHMS</sequence>
<keyword evidence="4" id="KW-1185">Reference proteome</keyword>
<dbReference type="Pfam" id="PF01548">
    <property type="entry name" value="DEDD_Tnp_IS110"/>
    <property type="match status" value="1"/>
</dbReference>
<dbReference type="RefSeq" id="WP_034686359.1">
    <property type="nucleotide sequence ID" value="NZ_CP023049.2"/>
</dbReference>
<dbReference type="InterPro" id="IPR003346">
    <property type="entry name" value="Transposase_20"/>
</dbReference>
<dbReference type="Proteomes" id="UP000028709">
    <property type="component" value="Unassembled WGS sequence"/>
</dbReference>
<dbReference type="PANTHER" id="PTHR33055:SF3">
    <property type="entry name" value="PUTATIVE TRANSPOSASE FOR IS117-RELATED"/>
    <property type="match status" value="1"/>
</dbReference>
<evidence type="ECO:0000259" key="2">
    <source>
        <dbReference type="Pfam" id="PF02371"/>
    </source>
</evidence>
<name>A0A086B138_9FLAO</name>
<evidence type="ECO:0000313" key="4">
    <source>
        <dbReference type="Proteomes" id="UP000028709"/>
    </source>
</evidence>
<dbReference type="GO" id="GO:0004803">
    <property type="term" value="F:transposase activity"/>
    <property type="evidence" value="ECO:0007669"/>
    <property type="project" value="InterPro"/>
</dbReference>
<dbReference type="PANTHER" id="PTHR33055">
    <property type="entry name" value="TRANSPOSASE FOR INSERTION SEQUENCE ELEMENT IS1111A"/>
    <property type="match status" value="1"/>
</dbReference>
<accession>A0A086B138</accession>
<evidence type="ECO:0000259" key="1">
    <source>
        <dbReference type="Pfam" id="PF01548"/>
    </source>
</evidence>
<proteinExistence type="predicted"/>
<comment type="caution">
    <text evidence="3">The sequence shown here is derived from an EMBL/GenBank/DDBJ whole genome shotgun (WGS) entry which is preliminary data.</text>
</comment>
<dbReference type="EMBL" id="JPRJ01000032">
    <property type="protein sequence ID" value="KFF22652.1"/>
    <property type="molecule type" value="Genomic_DNA"/>
</dbReference>